<proteinExistence type="predicted"/>
<feature type="transmembrane region" description="Helical" evidence="1">
    <location>
        <begin position="6"/>
        <end position="23"/>
    </location>
</feature>
<keyword evidence="1" id="KW-0812">Transmembrane</keyword>
<dbReference type="Proteomes" id="UP000789390">
    <property type="component" value="Unassembled WGS sequence"/>
</dbReference>
<keyword evidence="3" id="KW-1185">Reference proteome</keyword>
<keyword evidence="1" id="KW-1133">Transmembrane helix</keyword>
<gene>
    <name evidence="2" type="ORF">DGAL_LOCUS5770</name>
</gene>
<reference evidence="2" key="1">
    <citation type="submission" date="2021-11" db="EMBL/GenBank/DDBJ databases">
        <authorList>
            <person name="Schell T."/>
        </authorList>
    </citation>
    <scope>NUCLEOTIDE SEQUENCE</scope>
    <source>
        <strain evidence="2">M5</strain>
    </source>
</reference>
<accession>A0A8J2RN61</accession>
<evidence type="ECO:0000256" key="1">
    <source>
        <dbReference type="SAM" id="Phobius"/>
    </source>
</evidence>
<evidence type="ECO:0000313" key="2">
    <source>
        <dbReference type="EMBL" id="CAH0103236.1"/>
    </source>
</evidence>
<dbReference type="AlphaFoldDB" id="A0A8J2RN61"/>
<comment type="caution">
    <text evidence="2">The sequence shown here is derived from an EMBL/GenBank/DDBJ whole genome shotgun (WGS) entry which is preliminary data.</text>
</comment>
<organism evidence="2 3">
    <name type="scientific">Daphnia galeata</name>
    <dbReference type="NCBI Taxonomy" id="27404"/>
    <lineage>
        <taxon>Eukaryota</taxon>
        <taxon>Metazoa</taxon>
        <taxon>Ecdysozoa</taxon>
        <taxon>Arthropoda</taxon>
        <taxon>Crustacea</taxon>
        <taxon>Branchiopoda</taxon>
        <taxon>Diplostraca</taxon>
        <taxon>Cladocera</taxon>
        <taxon>Anomopoda</taxon>
        <taxon>Daphniidae</taxon>
        <taxon>Daphnia</taxon>
    </lineage>
</organism>
<sequence length="60" mass="7315">MKDRDIWSLFFSVWFFCVLLIKFNKTHQYSDLDEALKVKKSLEPRMELNKHLSNKTLFMC</sequence>
<evidence type="ECO:0000313" key="3">
    <source>
        <dbReference type="Proteomes" id="UP000789390"/>
    </source>
</evidence>
<protein>
    <submittedName>
        <fullName evidence="2">Uncharacterized protein</fullName>
    </submittedName>
</protein>
<name>A0A8J2RN61_9CRUS</name>
<dbReference type="EMBL" id="CAKKLH010000105">
    <property type="protein sequence ID" value="CAH0103236.1"/>
    <property type="molecule type" value="Genomic_DNA"/>
</dbReference>
<keyword evidence="1" id="KW-0472">Membrane</keyword>